<dbReference type="Proteomes" id="UP001596045">
    <property type="component" value="Unassembled WGS sequence"/>
</dbReference>
<comment type="caution">
    <text evidence="1">The sequence shown here is derived from an EMBL/GenBank/DDBJ whole genome shotgun (WGS) entry which is preliminary data.</text>
</comment>
<keyword evidence="2" id="KW-1185">Reference proteome</keyword>
<sequence length="109" mass="11088">MALFAVLLPSVARLLPAAHGQPPGLGDLCSAVGHRQAPDAGNPALPDQQHAGHCLLCFIHSADIGLPPGAAAWDIADSSSGRALPPPAITLPTAAAWLNPHPRGPPFFS</sequence>
<gene>
    <name evidence="1" type="ORF">ACFPM8_01680</name>
</gene>
<accession>A0ABW0M4E8</accession>
<name>A0ABW0M4E8_9BURK</name>
<dbReference type="EMBL" id="JBHSMT010000005">
    <property type="protein sequence ID" value="MFC5472659.1"/>
    <property type="molecule type" value="Genomic_DNA"/>
</dbReference>
<evidence type="ECO:0000313" key="1">
    <source>
        <dbReference type="EMBL" id="MFC5472659.1"/>
    </source>
</evidence>
<protein>
    <submittedName>
        <fullName evidence="1">DUF2946 family protein</fullName>
    </submittedName>
</protein>
<dbReference type="InterPro" id="IPR021333">
    <property type="entry name" value="DUF2946"/>
</dbReference>
<dbReference type="Pfam" id="PF11162">
    <property type="entry name" value="DUF2946"/>
    <property type="match status" value="1"/>
</dbReference>
<reference evidence="2" key="1">
    <citation type="journal article" date="2019" name="Int. J. Syst. Evol. Microbiol.">
        <title>The Global Catalogue of Microorganisms (GCM) 10K type strain sequencing project: providing services to taxonomists for standard genome sequencing and annotation.</title>
        <authorList>
            <consortium name="The Broad Institute Genomics Platform"/>
            <consortium name="The Broad Institute Genome Sequencing Center for Infectious Disease"/>
            <person name="Wu L."/>
            <person name="Ma J."/>
        </authorList>
    </citation>
    <scope>NUCLEOTIDE SEQUENCE [LARGE SCALE GENOMIC DNA]</scope>
    <source>
        <strain evidence="2">JCM 17066</strain>
    </source>
</reference>
<proteinExistence type="predicted"/>
<evidence type="ECO:0000313" key="2">
    <source>
        <dbReference type="Proteomes" id="UP001596045"/>
    </source>
</evidence>
<organism evidence="1 2">
    <name type="scientific">Paraherbaspirillum soli</name>
    <dbReference type="NCBI Taxonomy" id="631222"/>
    <lineage>
        <taxon>Bacteria</taxon>
        <taxon>Pseudomonadati</taxon>
        <taxon>Pseudomonadota</taxon>
        <taxon>Betaproteobacteria</taxon>
        <taxon>Burkholderiales</taxon>
        <taxon>Oxalobacteraceae</taxon>
        <taxon>Paraherbaspirillum</taxon>
    </lineage>
</organism>
<dbReference type="RefSeq" id="WP_378994302.1">
    <property type="nucleotide sequence ID" value="NZ_JBHSMT010000005.1"/>
</dbReference>